<feature type="domain" description="Uracil-DNA glycosylase-like" evidence="8">
    <location>
        <begin position="38"/>
        <end position="185"/>
    </location>
</feature>
<keyword evidence="10" id="KW-1185">Reference proteome</keyword>
<evidence type="ECO:0000256" key="1">
    <source>
        <dbReference type="ARBA" id="ARBA00022485"/>
    </source>
</evidence>
<dbReference type="SMART" id="SM00986">
    <property type="entry name" value="UDG"/>
    <property type="match status" value="1"/>
</dbReference>
<proteinExistence type="predicted"/>
<evidence type="ECO:0000259" key="8">
    <source>
        <dbReference type="SMART" id="SM00986"/>
    </source>
</evidence>
<reference evidence="9 10" key="1">
    <citation type="submission" date="2021-03" db="EMBL/GenBank/DDBJ databases">
        <title>Antimicrobial resistance genes in bacteria isolated from Japanese honey, and their potential for conferring macrolide and lincosamide resistance in the American foulbrood pathogen Paenibacillus larvae.</title>
        <authorList>
            <person name="Okamoto M."/>
            <person name="Kumagai M."/>
            <person name="Kanamori H."/>
            <person name="Takamatsu D."/>
        </authorList>
    </citation>
    <scope>NUCLEOTIDE SEQUENCE [LARGE SCALE GENOMIC DNA]</scope>
    <source>
        <strain evidence="9 10">J21TS3</strain>
    </source>
</reference>
<dbReference type="Proteomes" id="UP000680638">
    <property type="component" value="Unassembled WGS sequence"/>
</dbReference>
<dbReference type="Pfam" id="PF03167">
    <property type="entry name" value="UDG"/>
    <property type="match status" value="1"/>
</dbReference>
<dbReference type="InterPro" id="IPR036895">
    <property type="entry name" value="Uracil-DNA_glycosylase-like_sf"/>
</dbReference>
<dbReference type="SUPFAM" id="SSF52141">
    <property type="entry name" value="Uracil-DNA glycosylase-like"/>
    <property type="match status" value="1"/>
</dbReference>
<dbReference type="InterPro" id="IPR005122">
    <property type="entry name" value="Uracil-DNA_glycosylase-like"/>
</dbReference>
<protein>
    <submittedName>
        <fullName evidence="9">Uracil-DNA glycosylase</fullName>
    </submittedName>
</protein>
<dbReference type="PANTHER" id="PTHR33693">
    <property type="entry name" value="TYPE-5 URACIL-DNA GLYCOSYLASE"/>
    <property type="match status" value="1"/>
</dbReference>
<evidence type="ECO:0000313" key="9">
    <source>
        <dbReference type="EMBL" id="GIO70052.1"/>
    </source>
</evidence>
<keyword evidence="2" id="KW-0479">Metal-binding</keyword>
<sequence length="215" mass="24432">MTAESNRPCIILPEEQAPEGMQHCERCELFKQRTRIIWGEGNPQASLMMILDNPGAREDREGNPFLCGTRETLQLGMREAGMDIHSVYVTYLLKRRPVRAYDKPATRAACLPHLQSQLVQKQPLVLFGFGNVVAEGLFPQKENATVKELRGSWHEFGGIPIGFTYHPLAVRRRPNLLKFFVEDLKALREKWEERAAASCPESNIQHRGPTPRVGE</sequence>
<evidence type="ECO:0000313" key="10">
    <source>
        <dbReference type="Proteomes" id="UP000680638"/>
    </source>
</evidence>
<evidence type="ECO:0000256" key="5">
    <source>
        <dbReference type="ARBA" id="ARBA00023004"/>
    </source>
</evidence>
<keyword evidence="1" id="KW-0004">4Fe-4S</keyword>
<organism evidence="9 10">
    <name type="scientific">Paenibacillus cookii</name>
    <dbReference type="NCBI Taxonomy" id="157839"/>
    <lineage>
        <taxon>Bacteria</taxon>
        <taxon>Bacillati</taxon>
        <taxon>Bacillota</taxon>
        <taxon>Bacilli</taxon>
        <taxon>Bacillales</taxon>
        <taxon>Paenibacillaceae</taxon>
        <taxon>Paenibacillus</taxon>
    </lineage>
</organism>
<keyword evidence="6" id="KW-0411">Iron-sulfur</keyword>
<dbReference type="InterPro" id="IPR051536">
    <property type="entry name" value="UDG_Type-4/5"/>
</dbReference>
<dbReference type="EMBL" id="BORW01000045">
    <property type="protein sequence ID" value="GIO70052.1"/>
    <property type="molecule type" value="Genomic_DNA"/>
</dbReference>
<evidence type="ECO:0000256" key="4">
    <source>
        <dbReference type="ARBA" id="ARBA00022801"/>
    </source>
</evidence>
<dbReference type="SMART" id="SM00987">
    <property type="entry name" value="UreE_C"/>
    <property type="match status" value="1"/>
</dbReference>
<keyword evidence="3" id="KW-0227">DNA damage</keyword>
<dbReference type="Gene3D" id="3.40.470.10">
    <property type="entry name" value="Uracil-DNA glycosylase-like domain"/>
    <property type="match status" value="1"/>
</dbReference>
<accession>A0ABQ4M3I7</accession>
<evidence type="ECO:0000256" key="2">
    <source>
        <dbReference type="ARBA" id="ARBA00022723"/>
    </source>
</evidence>
<evidence type="ECO:0000256" key="6">
    <source>
        <dbReference type="ARBA" id="ARBA00023014"/>
    </source>
</evidence>
<name>A0ABQ4M3I7_9BACL</name>
<evidence type="ECO:0000256" key="7">
    <source>
        <dbReference type="ARBA" id="ARBA00023204"/>
    </source>
</evidence>
<keyword evidence="7" id="KW-0234">DNA repair</keyword>
<keyword evidence="5" id="KW-0408">Iron</keyword>
<dbReference type="CDD" id="cd10030">
    <property type="entry name" value="UDG-F4_TTUDGA_SPO1dp_like"/>
    <property type="match status" value="1"/>
</dbReference>
<keyword evidence="4" id="KW-0378">Hydrolase</keyword>
<dbReference type="PANTHER" id="PTHR33693:SF1">
    <property type="entry name" value="TYPE-4 URACIL-DNA GLYCOSYLASE"/>
    <property type="match status" value="1"/>
</dbReference>
<gene>
    <name evidence="9" type="ORF">J21TS3_48730</name>
</gene>
<dbReference type="RefSeq" id="WP_246537262.1">
    <property type="nucleotide sequence ID" value="NZ_BORW01000045.1"/>
</dbReference>
<comment type="caution">
    <text evidence="9">The sequence shown here is derived from an EMBL/GenBank/DDBJ whole genome shotgun (WGS) entry which is preliminary data.</text>
</comment>
<evidence type="ECO:0000256" key="3">
    <source>
        <dbReference type="ARBA" id="ARBA00022763"/>
    </source>
</evidence>